<name>A0ACC1IH95_9FUNG</name>
<protein>
    <submittedName>
        <fullName evidence="1">Uncharacterized protein</fullName>
    </submittedName>
</protein>
<dbReference type="Proteomes" id="UP001150581">
    <property type="component" value="Unassembled WGS sequence"/>
</dbReference>
<dbReference type="EMBL" id="JANBPG010000869">
    <property type="protein sequence ID" value="KAJ1893206.1"/>
    <property type="molecule type" value="Genomic_DNA"/>
</dbReference>
<comment type="caution">
    <text evidence="1">The sequence shown here is derived from an EMBL/GenBank/DDBJ whole genome shotgun (WGS) entry which is preliminary data.</text>
</comment>
<sequence>MYNSLPSRSASKASYTDLQTPMDTDGSGTLIRKLWHMRKPRNISSCTDPFSASLMSTTKPLVITRVDQPWIRPMDLRAGLDIGEIIRLKDEHMMDSPRSPMPPASPQSMVSGFSMRTAVNRNSVGMECMPDSLGLPCSPSIDTFGQPASPQARNSMTNDSFGKRKLRHDYFRVATMDGKPTIRNTYTCPIALCRTSFEHFEHLQAHWNEHPWNRGGILTPVCDGGVRRLGWWEHKKKFFASLVQGLSAPEFPETAEGGQRKVPRRSRSIDEVCRSDYGDIRLFGKRTYHVSPRVVPMWQVTQWEDQRDA</sequence>
<proteinExistence type="predicted"/>
<reference evidence="1" key="1">
    <citation type="submission" date="2022-07" db="EMBL/GenBank/DDBJ databases">
        <title>Phylogenomic reconstructions and comparative analyses of Kickxellomycotina fungi.</title>
        <authorList>
            <person name="Reynolds N.K."/>
            <person name="Stajich J.E."/>
            <person name="Barry K."/>
            <person name="Grigoriev I.V."/>
            <person name="Crous P."/>
            <person name="Smith M.E."/>
        </authorList>
    </citation>
    <scope>NUCLEOTIDE SEQUENCE</scope>
    <source>
        <strain evidence="1">Benny 63K</strain>
    </source>
</reference>
<organism evidence="1 2">
    <name type="scientific">Kickxella alabastrina</name>
    <dbReference type="NCBI Taxonomy" id="61397"/>
    <lineage>
        <taxon>Eukaryota</taxon>
        <taxon>Fungi</taxon>
        <taxon>Fungi incertae sedis</taxon>
        <taxon>Zoopagomycota</taxon>
        <taxon>Kickxellomycotina</taxon>
        <taxon>Kickxellomycetes</taxon>
        <taxon>Kickxellales</taxon>
        <taxon>Kickxellaceae</taxon>
        <taxon>Kickxella</taxon>
    </lineage>
</organism>
<evidence type="ECO:0000313" key="1">
    <source>
        <dbReference type="EMBL" id="KAJ1893206.1"/>
    </source>
</evidence>
<evidence type="ECO:0000313" key="2">
    <source>
        <dbReference type="Proteomes" id="UP001150581"/>
    </source>
</evidence>
<keyword evidence="2" id="KW-1185">Reference proteome</keyword>
<accession>A0ACC1IH95</accession>
<gene>
    <name evidence="1" type="ORF">LPJ66_005897</name>
</gene>